<comment type="subcellular location">
    <subcellularLocation>
        <location evidence="6">Nucleus</location>
    </subcellularLocation>
</comment>
<keyword evidence="6" id="KW-0547">Nucleotide-binding</keyword>
<gene>
    <name evidence="8" type="ORF">BJ684DRAFT_9057</name>
</gene>
<evidence type="ECO:0000313" key="8">
    <source>
        <dbReference type="EMBL" id="RKP14123.1"/>
    </source>
</evidence>
<keyword evidence="6" id="KW-0479">Metal-binding</keyword>
<dbReference type="EMBL" id="KZ987882">
    <property type="protein sequence ID" value="RKP14123.1"/>
    <property type="molecule type" value="Genomic_DNA"/>
</dbReference>
<proteinExistence type="inferred from homology"/>
<keyword evidence="6" id="KW-0378">Hydrolase</keyword>
<dbReference type="GO" id="GO:0110155">
    <property type="term" value="P:NAD-cap decapping"/>
    <property type="evidence" value="ECO:0007669"/>
    <property type="project" value="TreeGrafter"/>
</dbReference>
<comment type="function">
    <text evidence="6">Decapping enzyme for NAD-capped RNAs: specifically hydrolyzes the nicotinamide adenine dinucleotide (NAD) cap from a subset of RNAs by removing the entire NAD moiety from the 5'-end of an NAD-capped RNA.</text>
</comment>
<keyword evidence="6" id="KW-0539">Nucleus</keyword>
<evidence type="ECO:0000256" key="2">
    <source>
        <dbReference type="ARBA" id="ARBA00006562"/>
    </source>
</evidence>
<dbReference type="Pfam" id="PF08652">
    <property type="entry name" value="RAI1"/>
    <property type="match status" value="1"/>
</dbReference>
<dbReference type="EC" id="3.6.1.-" evidence="6"/>
<dbReference type="InterPro" id="IPR013961">
    <property type="entry name" value="RAI1"/>
</dbReference>
<dbReference type="Proteomes" id="UP000267251">
    <property type="component" value="Unassembled WGS sequence"/>
</dbReference>
<name>A0A4P9Y5A7_9FUNG</name>
<evidence type="ECO:0000256" key="4">
    <source>
        <dbReference type="ARBA" id="ARBA00044692"/>
    </source>
</evidence>
<protein>
    <recommendedName>
        <fullName evidence="6">Decapping nuclease</fullName>
        <ecNumber evidence="6">3.6.1.-</ecNumber>
    </recommendedName>
</protein>
<organism evidence="8 9">
    <name type="scientific">Piptocephalis cylindrospora</name>
    <dbReference type="NCBI Taxonomy" id="1907219"/>
    <lineage>
        <taxon>Eukaryota</taxon>
        <taxon>Fungi</taxon>
        <taxon>Fungi incertae sedis</taxon>
        <taxon>Zoopagomycota</taxon>
        <taxon>Zoopagomycotina</taxon>
        <taxon>Zoopagomycetes</taxon>
        <taxon>Zoopagales</taxon>
        <taxon>Piptocephalidaceae</taxon>
        <taxon>Piptocephalis</taxon>
    </lineage>
</organism>
<dbReference type="AlphaFoldDB" id="A0A4P9Y5A7"/>
<keyword evidence="6" id="KW-0540">Nuclease</keyword>
<keyword evidence="9" id="KW-1185">Reference proteome</keyword>
<evidence type="ECO:0000256" key="1">
    <source>
        <dbReference type="ARBA" id="ARBA00001968"/>
    </source>
</evidence>
<comment type="cofactor">
    <cofactor evidence="1 6">
        <name>a divalent metal cation</name>
        <dbReference type="ChEBI" id="CHEBI:60240"/>
    </cofactor>
</comment>
<dbReference type="PANTHER" id="PTHR12395">
    <property type="entry name" value="DOM-3 RELATED"/>
    <property type="match status" value="1"/>
</dbReference>
<dbReference type="GO" id="GO:0000166">
    <property type="term" value="F:nucleotide binding"/>
    <property type="evidence" value="ECO:0007669"/>
    <property type="project" value="UniProtKB-KW"/>
</dbReference>
<dbReference type="PANTHER" id="PTHR12395:SF9">
    <property type="entry name" value="DECAPPING AND EXORIBONUCLEASE PROTEIN"/>
    <property type="match status" value="1"/>
</dbReference>
<dbReference type="GO" id="GO:0005829">
    <property type="term" value="C:cytosol"/>
    <property type="evidence" value="ECO:0007669"/>
    <property type="project" value="TreeGrafter"/>
</dbReference>
<dbReference type="OrthoDB" id="5853397at2759"/>
<comment type="similarity">
    <text evidence="2 6">Belongs to the DXO/Dom3Z family.</text>
</comment>
<feature type="domain" description="RAI1-like" evidence="7">
    <location>
        <begin position="26"/>
        <end position="368"/>
    </location>
</feature>
<dbReference type="GO" id="GO:0004518">
    <property type="term" value="F:nuclease activity"/>
    <property type="evidence" value="ECO:0007669"/>
    <property type="project" value="UniProtKB-KW"/>
</dbReference>
<evidence type="ECO:0000256" key="3">
    <source>
        <dbReference type="ARBA" id="ARBA00044676"/>
    </source>
</evidence>
<dbReference type="GO" id="GO:0005634">
    <property type="term" value="C:nucleus"/>
    <property type="evidence" value="ECO:0007669"/>
    <property type="project" value="UniProtKB-SubCell"/>
</dbReference>
<evidence type="ECO:0000313" key="9">
    <source>
        <dbReference type="Proteomes" id="UP000267251"/>
    </source>
</evidence>
<dbReference type="GO" id="GO:0000956">
    <property type="term" value="P:nuclear-transcribed mRNA catabolic process"/>
    <property type="evidence" value="ECO:0007669"/>
    <property type="project" value="TreeGrafter"/>
</dbReference>
<comment type="catalytic activity">
    <reaction evidence="3">
        <text>a 5'-end (N(7)-methyl 5'-triphosphoguanosine)-ribonucleoside-ribonucleotide in mRNA + H2O = a (N(7)-methyl 5'-triphosphoguanosine)-nucleoside + a 5'-end phospho-ribonucleoside in mRNA + H(+)</text>
        <dbReference type="Rhea" id="RHEA:66928"/>
        <dbReference type="Rhea" id="RHEA-COMP:15692"/>
        <dbReference type="Rhea" id="RHEA-COMP:17313"/>
        <dbReference type="ChEBI" id="CHEBI:15377"/>
        <dbReference type="ChEBI" id="CHEBI:15378"/>
        <dbReference type="ChEBI" id="CHEBI:138282"/>
        <dbReference type="ChEBI" id="CHEBI:172876"/>
        <dbReference type="ChEBI" id="CHEBI:172877"/>
    </reaction>
    <physiologicalReaction direction="left-to-right" evidence="3">
        <dbReference type="Rhea" id="RHEA:66929"/>
    </physiologicalReaction>
</comment>
<evidence type="ECO:0000259" key="7">
    <source>
        <dbReference type="Pfam" id="PF08652"/>
    </source>
</evidence>
<sequence>MSRALPRTFMVQPLSRFSGPLPGYTRPAEVASYSHDKHRQLHHDDRALAYYHAARVGETDLNTGYPDRYIKRDDGVDERLDGLCEAIQQAKQRKLQEHGTDERLLADVVCFRGVMTRLLCAPYDCSDGFSIRISKYKGTIYLCGETPEEKREAERMRGDRRYPMMDRMGYWGYRFEGYSTIPVPPDQLDRGQEEDTRVRKWKDDYVVDTHQEYCSVFASRLGQTRLLMGAEVDCGKNPGKGEDVMGRYVELKTSKLIKNDRDVRSFERYKLLKFWAQCFLPGIPRIVVGFRDEAGVVRKIQTIQTMEIPRMVRHQSHGWDASVCLKFLDELLMWLKTELSSLPEEVDMDGDIPVHSISMKAPFQSVELDLYTGRDGFLLRQYLDD</sequence>
<comment type="catalytic activity">
    <reaction evidence="5">
        <text>a 5'-end NAD(+)-phospho-ribonucleoside in mRNA + H2O = a 5'-end phospho-ribonucleoside in mRNA + NAD(+) + H(+)</text>
        <dbReference type="Rhea" id="RHEA:60880"/>
        <dbReference type="Rhea" id="RHEA-COMP:15692"/>
        <dbReference type="Rhea" id="RHEA-COMP:15698"/>
        <dbReference type="ChEBI" id="CHEBI:15377"/>
        <dbReference type="ChEBI" id="CHEBI:15378"/>
        <dbReference type="ChEBI" id="CHEBI:57540"/>
        <dbReference type="ChEBI" id="CHEBI:138282"/>
        <dbReference type="ChEBI" id="CHEBI:144029"/>
    </reaction>
    <physiologicalReaction direction="left-to-right" evidence="5">
        <dbReference type="Rhea" id="RHEA:60881"/>
    </physiologicalReaction>
</comment>
<keyword evidence="6" id="KW-0694">RNA-binding</keyword>
<dbReference type="InterPro" id="IPR039039">
    <property type="entry name" value="RAI1-like_fam"/>
</dbReference>
<dbReference type="GO" id="GO:0034353">
    <property type="term" value="F:mRNA 5'-diphosphatase activity"/>
    <property type="evidence" value="ECO:0007669"/>
    <property type="project" value="TreeGrafter"/>
</dbReference>
<dbReference type="GO" id="GO:0046872">
    <property type="term" value="F:metal ion binding"/>
    <property type="evidence" value="ECO:0007669"/>
    <property type="project" value="UniProtKB-KW"/>
</dbReference>
<evidence type="ECO:0000256" key="5">
    <source>
        <dbReference type="ARBA" id="ARBA00048124"/>
    </source>
</evidence>
<accession>A0A4P9Y5A7</accession>
<reference evidence="9" key="1">
    <citation type="journal article" date="2018" name="Nat. Microbiol.">
        <title>Leveraging single-cell genomics to expand the fungal tree of life.</title>
        <authorList>
            <person name="Ahrendt S.R."/>
            <person name="Quandt C.A."/>
            <person name="Ciobanu D."/>
            <person name="Clum A."/>
            <person name="Salamov A."/>
            <person name="Andreopoulos B."/>
            <person name="Cheng J.F."/>
            <person name="Woyke T."/>
            <person name="Pelin A."/>
            <person name="Henrissat B."/>
            <person name="Reynolds N.K."/>
            <person name="Benny G.L."/>
            <person name="Smith M.E."/>
            <person name="James T.Y."/>
            <person name="Grigoriev I.V."/>
        </authorList>
    </citation>
    <scope>NUCLEOTIDE SEQUENCE [LARGE SCALE GENOMIC DNA]</scope>
</reference>
<comment type="catalytic activity">
    <reaction evidence="4">
        <text>a 5'-end triphospho-ribonucleoside in mRNA + H2O = a 5'-end phospho-ribonucleoside in mRNA + diphosphate + H(+)</text>
        <dbReference type="Rhea" id="RHEA:78683"/>
        <dbReference type="Rhea" id="RHEA-COMP:15692"/>
        <dbReference type="Rhea" id="RHEA-COMP:17164"/>
        <dbReference type="ChEBI" id="CHEBI:15377"/>
        <dbReference type="ChEBI" id="CHEBI:15378"/>
        <dbReference type="ChEBI" id="CHEBI:33019"/>
        <dbReference type="ChEBI" id="CHEBI:138282"/>
        <dbReference type="ChEBI" id="CHEBI:167618"/>
    </reaction>
    <physiologicalReaction direction="left-to-right" evidence="4">
        <dbReference type="Rhea" id="RHEA:78684"/>
    </physiologicalReaction>
</comment>
<dbReference type="GO" id="GO:0003723">
    <property type="term" value="F:RNA binding"/>
    <property type="evidence" value="ECO:0007669"/>
    <property type="project" value="UniProtKB-KW"/>
</dbReference>
<evidence type="ECO:0000256" key="6">
    <source>
        <dbReference type="RuleBase" id="RU367113"/>
    </source>
</evidence>